<gene>
    <name evidence="3" type="ORF">CGGC5_v011876</name>
</gene>
<dbReference type="Pfam" id="PF00856">
    <property type="entry name" value="SET"/>
    <property type="match status" value="1"/>
</dbReference>
<name>A0A7J6IR22_COLFN</name>
<comment type="caution">
    <text evidence="3">The sequence shown here is derived from an EMBL/GenBank/DDBJ whole genome shotgun (WGS) entry which is preliminary data.</text>
</comment>
<evidence type="ECO:0000313" key="4">
    <source>
        <dbReference type="Proteomes" id="UP000011096"/>
    </source>
</evidence>
<dbReference type="Proteomes" id="UP000011096">
    <property type="component" value="Unassembled WGS sequence"/>
</dbReference>
<dbReference type="InterPro" id="IPR053185">
    <property type="entry name" value="SET_domain_protein"/>
</dbReference>
<reference evidence="3 4" key="1">
    <citation type="submission" date="2012-08" db="EMBL/GenBank/DDBJ databases">
        <authorList>
            <person name="Gan P.H.P."/>
            <person name="Ikeda K."/>
            <person name="Irieda H."/>
            <person name="Narusaka M."/>
            <person name="O'Connell R.J."/>
            <person name="Narusaka Y."/>
            <person name="Takano Y."/>
            <person name="Kubo Y."/>
            <person name="Shirasu K."/>
        </authorList>
    </citation>
    <scope>NUCLEOTIDE SEQUENCE [LARGE SCALE GENOMIC DNA]</scope>
    <source>
        <strain evidence="3 4">Nara gc5</strain>
    </source>
</reference>
<dbReference type="PANTHER" id="PTHR47332:SF4">
    <property type="entry name" value="SET DOMAIN-CONTAINING PROTEIN 5"/>
    <property type="match status" value="1"/>
</dbReference>
<dbReference type="SMART" id="SM00317">
    <property type="entry name" value="SET"/>
    <property type="match status" value="1"/>
</dbReference>
<accession>A0A7J6IR22</accession>
<organism evidence="3 4">
    <name type="scientific">Colletotrichum fructicola (strain Nara gc5)</name>
    <name type="common">Anthracnose fungus</name>
    <name type="synonym">Colletotrichum gloeosporioides (strain Nara gc5)</name>
    <dbReference type="NCBI Taxonomy" id="1213859"/>
    <lineage>
        <taxon>Eukaryota</taxon>
        <taxon>Fungi</taxon>
        <taxon>Dikarya</taxon>
        <taxon>Ascomycota</taxon>
        <taxon>Pezizomycotina</taxon>
        <taxon>Sordariomycetes</taxon>
        <taxon>Hypocreomycetidae</taxon>
        <taxon>Glomerellales</taxon>
        <taxon>Glomerellaceae</taxon>
        <taxon>Colletotrichum</taxon>
        <taxon>Colletotrichum gloeosporioides species complex</taxon>
    </lineage>
</organism>
<feature type="region of interest" description="Disordered" evidence="1">
    <location>
        <begin position="1"/>
        <end position="27"/>
    </location>
</feature>
<dbReference type="Gene3D" id="2.170.270.10">
    <property type="entry name" value="SET domain"/>
    <property type="match status" value="1"/>
</dbReference>
<protein>
    <recommendedName>
        <fullName evidence="2">SET domain-containing protein</fullName>
    </recommendedName>
</protein>
<dbReference type="InterPro" id="IPR001214">
    <property type="entry name" value="SET_dom"/>
</dbReference>
<dbReference type="PANTHER" id="PTHR47332">
    <property type="entry name" value="SET DOMAIN-CONTAINING PROTEIN 5"/>
    <property type="match status" value="1"/>
</dbReference>
<dbReference type="PROSITE" id="PS50280">
    <property type="entry name" value="SET"/>
    <property type="match status" value="1"/>
</dbReference>
<proteinExistence type="predicted"/>
<keyword evidence="4" id="KW-1185">Reference proteome</keyword>
<dbReference type="EMBL" id="ANPB02000007">
    <property type="protein sequence ID" value="KAF4479030.1"/>
    <property type="molecule type" value="Genomic_DNA"/>
</dbReference>
<dbReference type="SUPFAM" id="SSF82199">
    <property type="entry name" value="SET domain"/>
    <property type="match status" value="1"/>
</dbReference>
<evidence type="ECO:0000313" key="3">
    <source>
        <dbReference type="EMBL" id="KAF4479030.1"/>
    </source>
</evidence>
<dbReference type="CDD" id="cd20071">
    <property type="entry name" value="SET_SMYD"/>
    <property type="match status" value="1"/>
</dbReference>
<evidence type="ECO:0000259" key="2">
    <source>
        <dbReference type="PROSITE" id="PS50280"/>
    </source>
</evidence>
<sequence length="366" mass="41173">MLPPLAMGDPPAPNLPRPHDRDSRTSEKIHSIELESMLPLGCDSRRVNEILSLHLQIELKDLKEDFMVFSEAVGSKLQPLHSKHMTWRTIPLVRNIVIGGEPDDDDDDEDDEDDADYEYYDILSPFDVNGVSDTDVTSEEDDESVELIITGFGHDLETLKPAGLPLLRATKGEDGFEEERPIIFQNEFFEIRRSPVAGWGAFATRKLDKGDQILVEKALYHATYEDVESSVLNLNEHEQKVANDLHAHFGRDGETKAQAVWNTNAFASKLPKDTVSTRKKGSGACRDVAGLFPIAARFNHSCNPKVGHRYDAEEEVLIFEVRAWVIEEGDELTISYGKDPSVLYYKFGFNCGCGYCGGFDDSRWNF</sequence>
<feature type="domain" description="SET" evidence="2">
    <location>
        <begin position="187"/>
        <end position="337"/>
    </location>
</feature>
<dbReference type="RefSeq" id="XP_031889738.1">
    <property type="nucleotide sequence ID" value="XM_032030648.1"/>
</dbReference>
<dbReference type="OrthoDB" id="3180714at2759"/>
<dbReference type="AlphaFoldDB" id="A0A7J6IR22"/>
<dbReference type="InParanoid" id="A0A7J6IR22"/>
<dbReference type="InterPro" id="IPR046341">
    <property type="entry name" value="SET_dom_sf"/>
</dbReference>
<feature type="compositionally biased region" description="Basic and acidic residues" evidence="1">
    <location>
        <begin position="17"/>
        <end position="27"/>
    </location>
</feature>
<reference evidence="3 4" key="2">
    <citation type="submission" date="2020-04" db="EMBL/GenBank/DDBJ databases">
        <title>Genome sequencing and assembly of multiple isolates from the Colletotrichum gloeosporioides species complex.</title>
        <authorList>
            <person name="Gan P."/>
            <person name="Shirasu K."/>
        </authorList>
    </citation>
    <scope>NUCLEOTIDE SEQUENCE [LARGE SCALE GENOMIC DNA]</scope>
    <source>
        <strain evidence="3 4">Nara gc5</strain>
    </source>
</reference>
<evidence type="ECO:0000256" key="1">
    <source>
        <dbReference type="SAM" id="MobiDB-lite"/>
    </source>
</evidence>
<dbReference type="GeneID" id="43614713"/>